<dbReference type="InterPro" id="IPR057990">
    <property type="entry name" value="TPR_SYO1"/>
</dbReference>
<dbReference type="STRING" id="578459.A0A194S6J7"/>
<evidence type="ECO:0000313" key="5">
    <source>
        <dbReference type="Proteomes" id="UP000053890"/>
    </source>
</evidence>
<proteinExistence type="inferred from homology"/>
<dbReference type="RefSeq" id="XP_018272218.1">
    <property type="nucleotide sequence ID" value="XM_018416229.1"/>
</dbReference>
<sequence>MGKVRHRKQTRAARVAASSAPLTDTSDPTNNPHPNQHREGKKGQRRDAEMQDLLDKLRAPEGRDRVFAASTLSSLILSLPPMQLRLLLSRNLIGLLIERLSTLSAPSSSSSSTPPPSDDLSTAIESLGALRNLAVSSPPHILSEMHNKRLLLPLATVHLPLLAHFLPHQLAPPPAPVKPALPATAEQRRAADAANEAHDTLRRSFWDWTENVLTLVWCLAESNTKILAGLNAHAEHIVALCVALLDEDRLGIDKLDGDEQRGEGAAGPGGMDVEAGAAGGKALKKKDVKREKAKRLRVPLFVAVAAAQTLHAFISSNPAAHTHLLSSAGSFTFSPALSTLLSILLTPTPPSSSSRSSTASTDAAPAGPSSSDVDAWAQLRVLAFGSLLEIAKGRSKRRDVETVRDALRSDVAQGVLLGLVGSARLEDSVGEAKKVAGEIDPTALPNQHTTTSDSPAGKLAALERQSQTLQLALEVLSEWLASGLPAAGSFDGAPGAGAEGEEEDDEEQEAWGGISMEVEGGDDIDMGASDGEGEDEAMGGDQVNEADGVIRRRRGDTPTADDSMLDDLAATAGDGDDSDGDSGDDDDGAAAETSATKSGALALLSSLPLQLLALSRPTSLSFLSPSSFAPSPLDAPASASASSSGLISTSASSADLVPHNLAPLAEALTTVHVRATEALNNLYVVLSRAGAAKGATAAARRDAKELQSVFESALQLMLGALEGARTHGPTAAAAAPAASGKKGKGGDKAPQQQGGDEVDEVQERRLEVVMAAAGVVWGCVRLGLDPEPGAGLVVGPDTTPFLIQQVYASPFAAEPTPSGEAIRVRTLGALGYLGRRQGVPAEENAQIGRFLLSLLPARTPAASTSPSTVASTPDILLQAIDSLIDLYADEEREYDVPVFREGGMLQALEGSVPGVRAAIKKVDRNKFPELRSRADGALENLVAFVGYRKEVVKQRR</sequence>
<feature type="compositionally biased region" description="Acidic residues" evidence="2">
    <location>
        <begin position="519"/>
        <end position="538"/>
    </location>
</feature>
<dbReference type="PANTHER" id="PTHR13347:SF1">
    <property type="entry name" value="HEAT REPEAT-CONTAINING PROTEIN 3"/>
    <property type="match status" value="1"/>
</dbReference>
<feature type="compositionally biased region" description="Low complexity" evidence="2">
    <location>
        <begin position="729"/>
        <end position="740"/>
    </location>
</feature>
<reference evidence="4 5" key="1">
    <citation type="journal article" date="2015" name="Front. Microbiol.">
        <title>Genome sequence of the plant growth promoting endophytic yeast Rhodotorula graminis WP1.</title>
        <authorList>
            <person name="Firrincieli A."/>
            <person name="Otillar R."/>
            <person name="Salamov A."/>
            <person name="Schmutz J."/>
            <person name="Khan Z."/>
            <person name="Redman R.S."/>
            <person name="Fleck N.D."/>
            <person name="Lindquist E."/>
            <person name="Grigoriev I.V."/>
            <person name="Doty S.L."/>
        </authorList>
    </citation>
    <scope>NUCLEOTIDE SEQUENCE [LARGE SCALE GENOMIC DNA]</scope>
    <source>
        <strain evidence="4 5">WP1</strain>
    </source>
</reference>
<feature type="region of interest" description="Disordered" evidence="2">
    <location>
        <begin position="1"/>
        <end position="48"/>
    </location>
</feature>
<accession>A0A194S6J7</accession>
<dbReference type="InterPro" id="IPR011989">
    <property type="entry name" value="ARM-like"/>
</dbReference>
<dbReference type="OrthoDB" id="288703at2759"/>
<dbReference type="OMA" id="MGKVRHR"/>
<dbReference type="GO" id="GO:0042273">
    <property type="term" value="P:ribosomal large subunit biogenesis"/>
    <property type="evidence" value="ECO:0007669"/>
    <property type="project" value="TreeGrafter"/>
</dbReference>
<dbReference type="Proteomes" id="UP000053890">
    <property type="component" value="Unassembled WGS sequence"/>
</dbReference>
<feature type="compositionally biased region" description="Basic and acidic residues" evidence="2">
    <location>
        <begin position="36"/>
        <end position="48"/>
    </location>
</feature>
<evidence type="ECO:0000256" key="2">
    <source>
        <dbReference type="SAM" id="MobiDB-lite"/>
    </source>
</evidence>
<gene>
    <name evidence="4" type="ORF">RHOBADRAFT_52213</name>
</gene>
<feature type="region of interest" description="Disordered" evidence="2">
    <location>
        <begin position="487"/>
        <end position="593"/>
    </location>
</feature>
<dbReference type="EMBL" id="KQ474076">
    <property type="protein sequence ID" value="KPV76169.1"/>
    <property type="molecule type" value="Genomic_DNA"/>
</dbReference>
<dbReference type="Gene3D" id="1.25.10.10">
    <property type="entry name" value="Leucine-rich Repeat Variant"/>
    <property type="match status" value="1"/>
</dbReference>
<organism evidence="4 5">
    <name type="scientific">Rhodotorula graminis (strain WP1)</name>
    <dbReference type="NCBI Taxonomy" id="578459"/>
    <lineage>
        <taxon>Eukaryota</taxon>
        <taxon>Fungi</taxon>
        <taxon>Dikarya</taxon>
        <taxon>Basidiomycota</taxon>
        <taxon>Pucciniomycotina</taxon>
        <taxon>Microbotryomycetes</taxon>
        <taxon>Sporidiobolales</taxon>
        <taxon>Sporidiobolaceae</taxon>
        <taxon>Rhodotorula</taxon>
    </lineage>
</organism>
<evidence type="ECO:0000256" key="1">
    <source>
        <dbReference type="ARBA" id="ARBA00049983"/>
    </source>
</evidence>
<evidence type="ECO:0000313" key="4">
    <source>
        <dbReference type="EMBL" id="KPV76169.1"/>
    </source>
</evidence>
<dbReference type="InterPro" id="IPR016024">
    <property type="entry name" value="ARM-type_fold"/>
</dbReference>
<dbReference type="GeneID" id="28976677"/>
<evidence type="ECO:0000259" key="3">
    <source>
        <dbReference type="Pfam" id="PF25567"/>
    </source>
</evidence>
<dbReference type="Pfam" id="PF25567">
    <property type="entry name" value="TPR_SYO1"/>
    <property type="match status" value="1"/>
</dbReference>
<dbReference type="AlphaFoldDB" id="A0A194S6J7"/>
<feature type="compositionally biased region" description="Acidic residues" evidence="2">
    <location>
        <begin position="499"/>
        <end position="509"/>
    </location>
</feature>
<feature type="region of interest" description="Disordered" evidence="2">
    <location>
        <begin position="348"/>
        <end position="370"/>
    </location>
</feature>
<keyword evidence="5" id="KW-1185">Reference proteome</keyword>
<name>A0A194S6J7_RHOGW</name>
<protein>
    <recommendedName>
        <fullName evidence="3">SYO1-like TPR repeats domain-containing protein</fullName>
    </recommendedName>
</protein>
<feature type="compositionally biased region" description="Acidic residues" evidence="2">
    <location>
        <begin position="574"/>
        <end position="589"/>
    </location>
</feature>
<dbReference type="InterPro" id="IPR052616">
    <property type="entry name" value="SYO1-like"/>
</dbReference>
<dbReference type="GO" id="GO:0051082">
    <property type="term" value="F:unfolded protein binding"/>
    <property type="evidence" value="ECO:0007669"/>
    <property type="project" value="TreeGrafter"/>
</dbReference>
<feature type="region of interest" description="Disordered" evidence="2">
    <location>
        <begin position="729"/>
        <end position="759"/>
    </location>
</feature>
<feature type="compositionally biased region" description="Basic residues" evidence="2">
    <location>
        <begin position="1"/>
        <end position="11"/>
    </location>
</feature>
<feature type="region of interest" description="Disordered" evidence="2">
    <location>
        <begin position="257"/>
        <end position="286"/>
    </location>
</feature>
<feature type="compositionally biased region" description="Polar residues" evidence="2">
    <location>
        <begin position="20"/>
        <end position="34"/>
    </location>
</feature>
<comment type="similarity">
    <text evidence="1">Belongs to the nuclear import and ribosome assembly adapter family.</text>
</comment>
<dbReference type="SUPFAM" id="SSF48371">
    <property type="entry name" value="ARM repeat"/>
    <property type="match status" value="1"/>
</dbReference>
<dbReference type="PANTHER" id="PTHR13347">
    <property type="entry name" value="HEAT REPEAT-CONTAINING PROTEIN 3"/>
    <property type="match status" value="1"/>
</dbReference>
<feature type="domain" description="SYO1-like TPR repeats" evidence="3">
    <location>
        <begin position="662"/>
        <end position="950"/>
    </location>
</feature>
<dbReference type="GO" id="GO:0006606">
    <property type="term" value="P:protein import into nucleus"/>
    <property type="evidence" value="ECO:0007669"/>
    <property type="project" value="TreeGrafter"/>
</dbReference>